<feature type="domain" description="Acyl-CoA dehydrogenase/oxidase C-terminal" evidence="6">
    <location>
        <begin position="232"/>
        <end position="385"/>
    </location>
</feature>
<dbReference type="AlphaFoldDB" id="A0A1X0ZSW7"/>
<dbReference type="InterPro" id="IPR037069">
    <property type="entry name" value="AcylCoA_DH/ox_N_sf"/>
</dbReference>
<dbReference type="InterPro" id="IPR009100">
    <property type="entry name" value="AcylCoA_DH/oxidase_NM_dom_sf"/>
</dbReference>
<dbReference type="Gene3D" id="1.20.140.10">
    <property type="entry name" value="Butyryl-CoA Dehydrogenase, subunit A, domain 3"/>
    <property type="match status" value="1"/>
</dbReference>
<gene>
    <name evidence="8" type="ORF">B7H17_17370</name>
</gene>
<evidence type="ECO:0000259" key="7">
    <source>
        <dbReference type="Pfam" id="PF02771"/>
    </source>
</evidence>
<dbReference type="GO" id="GO:0050660">
    <property type="term" value="F:flavin adenine dinucleotide binding"/>
    <property type="evidence" value="ECO:0007669"/>
    <property type="project" value="InterPro"/>
</dbReference>
<dbReference type="CDD" id="cd00567">
    <property type="entry name" value="ACAD"/>
    <property type="match status" value="1"/>
</dbReference>
<dbReference type="PANTHER" id="PTHR43884:SF20">
    <property type="entry name" value="ACYL-COA DEHYDROGENASE FADE28"/>
    <property type="match status" value="1"/>
</dbReference>
<reference evidence="8 9" key="1">
    <citation type="submission" date="2017-04" db="EMBL/GenBank/DDBJ databases">
        <title>Presence of VIM-2 positive Pseudomonas species in chickens and their surrounding environment.</title>
        <authorList>
            <person name="Zhang R."/>
        </authorList>
    </citation>
    <scope>NUCLEOTIDE SEQUENCE [LARGE SCALE GENOMIC DNA]</scope>
    <source>
        <strain evidence="8 9">DZ-C18</strain>
    </source>
</reference>
<evidence type="ECO:0000256" key="1">
    <source>
        <dbReference type="ARBA" id="ARBA00001974"/>
    </source>
</evidence>
<dbReference type="SUPFAM" id="SSF56645">
    <property type="entry name" value="Acyl-CoA dehydrogenase NM domain-like"/>
    <property type="match status" value="1"/>
</dbReference>
<protein>
    <submittedName>
        <fullName evidence="8">Acyl-CoA dehydrogenase</fullName>
    </submittedName>
</protein>
<dbReference type="SUPFAM" id="SSF47203">
    <property type="entry name" value="Acyl-CoA dehydrogenase C-terminal domain-like"/>
    <property type="match status" value="1"/>
</dbReference>
<evidence type="ECO:0000256" key="2">
    <source>
        <dbReference type="ARBA" id="ARBA00009347"/>
    </source>
</evidence>
<name>A0A1X0ZSW7_PSEPU</name>
<dbReference type="OrthoDB" id="9769473at2"/>
<dbReference type="RefSeq" id="WP_084857948.1">
    <property type="nucleotide sequence ID" value="NZ_NBWC01000025.1"/>
</dbReference>
<dbReference type="EMBL" id="NBWC01000025">
    <property type="protein sequence ID" value="ORL62777.1"/>
    <property type="molecule type" value="Genomic_DNA"/>
</dbReference>
<dbReference type="Proteomes" id="UP000193675">
    <property type="component" value="Unassembled WGS sequence"/>
</dbReference>
<dbReference type="InterPro" id="IPR046373">
    <property type="entry name" value="Acyl-CoA_Oxase/DH_mid-dom_sf"/>
</dbReference>
<dbReference type="Gene3D" id="2.40.110.10">
    <property type="entry name" value="Butyryl-CoA Dehydrogenase, subunit A, domain 2"/>
    <property type="match status" value="1"/>
</dbReference>
<comment type="similarity">
    <text evidence="2">Belongs to the acyl-CoA dehydrogenase family.</text>
</comment>
<keyword evidence="3" id="KW-0285">Flavoprotein</keyword>
<evidence type="ECO:0000259" key="6">
    <source>
        <dbReference type="Pfam" id="PF00441"/>
    </source>
</evidence>
<keyword evidence="5" id="KW-0560">Oxidoreductase</keyword>
<dbReference type="InterPro" id="IPR036250">
    <property type="entry name" value="AcylCo_DH-like_C"/>
</dbReference>
<accession>A0A1X0ZSW7</accession>
<comment type="cofactor">
    <cofactor evidence="1">
        <name>FAD</name>
        <dbReference type="ChEBI" id="CHEBI:57692"/>
    </cofactor>
</comment>
<evidence type="ECO:0000256" key="4">
    <source>
        <dbReference type="ARBA" id="ARBA00022827"/>
    </source>
</evidence>
<dbReference type="PANTHER" id="PTHR43884">
    <property type="entry name" value="ACYL-COA DEHYDROGENASE"/>
    <property type="match status" value="1"/>
</dbReference>
<dbReference type="Pfam" id="PF00441">
    <property type="entry name" value="Acyl-CoA_dh_1"/>
    <property type="match status" value="1"/>
</dbReference>
<keyword evidence="4" id="KW-0274">FAD</keyword>
<evidence type="ECO:0000313" key="8">
    <source>
        <dbReference type="EMBL" id="ORL62777.1"/>
    </source>
</evidence>
<dbReference type="InterPro" id="IPR009075">
    <property type="entry name" value="AcylCo_DH/oxidase_C"/>
</dbReference>
<proteinExistence type="inferred from homology"/>
<evidence type="ECO:0000256" key="3">
    <source>
        <dbReference type="ARBA" id="ARBA00022630"/>
    </source>
</evidence>
<dbReference type="InterPro" id="IPR013786">
    <property type="entry name" value="AcylCoA_DH/ox_N"/>
</dbReference>
<evidence type="ECO:0000256" key="5">
    <source>
        <dbReference type="ARBA" id="ARBA00023002"/>
    </source>
</evidence>
<feature type="domain" description="Acyl-CoA dehydrogenase/oxidase N-terminal" evidence="7">
    <location>
        <begin position="6"/>
        <end position="118"/>
    </location>
</feature>
<dbReference type="Pfam" id="PF02771">
    <property type="entry name" value="Acyl-CoA_dh_N"/>
    <property type="match status" value="1"/>
</dbReference>
<dbReference type="Gene3D" id="1.10.540.10">
    <property type="entry name" value="Acyl-CoA dehydrogenase/oxidase, N-terminal domain"/>
    <property type="match status" value="1"/>
</dbReference>
<evidence type="ECO:0000313" key="9">
    <source>
        <dbReference type="Proteomes" id="UP000193675"/>
    </source>
</evidence>
<sequence length="390" mass="42007">MDFAFSDEQEMIRASAEGFLADVSDCAAVRAAMVSERGYDTDLWQRLCSEMYWPAIHIPEAYGGLGLGFVELAILLEQMGRRLLCSPFFATACLATPALLLAGSEAQKQRWLPAIAEGRVRGTLGFGDGGAWTVHGISVTATPEGDGYVLDGEYAQVIDGYSADLLVVAARLAGSSGEQGIGLFLVEAGQAGLARQWQPTMDQTRRLGRIRFTRLYVAPDAVLGEAGNAWPRLQDVLRLACVGLAAEQVGGAQQALDLSVAYLQERQQFGRPLASFQALKHRAADMMLQVECARSACYYAACVAQEALDPAGDAHVAAELPLAAALAKSQCSQAYFHCAAESIQLHGGVGFTWEYDPHLYFKRARASESYLGAPAWHLQQIANVIIGEQP</sequence>
<organism evidence="8 9">
    <name type="scientific">Pseudomonas putida</name>
    <name type="common">Arthrobacter siderocapsulatus</name>
    <dbReference type="NCBI Taxonomy" id="303"/>
    <lineage>
        <taxon>Bacteria</taxon>
        <taxon>Pseudomonadati</taxon>
        <taxon>Pseudomonadota</taxon>
        <taxon>Gammaproteobacteria</taxon>
        <taxon>Pseudomonadales</taxon>
        <taxon>Pseudomonadaceae</taxon>
        <taxon>Pseudomonas</taxon>
    </lineage>
</organism>
<comment type="caution">
    <text evidence="8">The sequence shown here is derived from an EMBL/GenBank/DDBJ whole genome shotgun (WGS) entry which is preliminary data.</text>
</comment>
<dbReference type="GO" id="GO:0003995">
    <property type="term" value="F:acyl-CoA dehydrogenase activity"/>
    <property type="evidence" value="ECO:0007669"/>
    <property type="project" value="TreeGrafter"/>
</dbReference>